<accession>A0A0E9QJM4</accession>
<protein>
    <submittedName>
        <fullName evidence="1">Uncharacterized protein</fullName>
    </submittedName>
</protein>
<proteinExistence type="predicted"/>
<dbReference type="EMBL" id="GBXM01091860">
    <property type="protein sequence ID" value="JAH16717.1"/>
    <property type="molecule type" value="Transcribed_RNA"/>
</dbReference>
<dbReference type="AlphaFoldDB" id="A0A0E9QJM4"/>
<organism evidence="1">
    <name type="scientific">Anguilla anguilla</name>
    <name type="common">European freshwater eel</name>
    <name type="synonym">Muraena anguilla</name>
    <dbReference type="NCBI Taxonomy" id="7936"/>
    <lineage>
        <taxon>Eukaryota</taxon>
        <taxon>Metazoa</taxon>
        <taxon>Chordata</taxon>
        <taxon>Craniata</taxon>
        <taxon>Vertebrata</taxon>
        <taxon>Euteleostomi</taxon>
        <taxon>Actinopterygii</taxon>
        <taxon>Neopterygii</taxon>
        <taxon>Teleostei</taxon>
        <taxon>Anguilliformes</taxon>
        <taxon>Anguillidae</taxon>
        <taxon>Anguilla</taxon>
    </lineage>
</organism>
<reference evidence="1" key="2">
    <citation type="journal article" date="2015" name="Fish Shellfish Immunol.">
        <title>Early steps in the European eel (Anguilla anguilla)-Vibrio vulnificus interaction in the gills: Role of the RtxA13 toxin.</title>
        <authorList>
            <person name="Callol A."/>
            <person name="Pajuelo D."/>
            <person name="Ebbesson L."/>
            <person name="Teles M."/>
            <person name="MacKenzie S."/>
            <person name="Amaro C."/>
        </authorList>
    </citation>
    <scope>NUCLEOTIDE SEQUENCE</scope>
</reference>
<name>A0A0E9QJM4_ANGAN</name>
<sequence>MTMGHCLESKLILINKNISIKATILIRCHLALRLKMTKGLSHQGP</sequence>
<evidence type="ECO:0000313" key="1">
    <source>
        <dbReference type="EMBL" id="JAH16717.1"/>
    </source>
</evidence>
<reference evidence="1" key="1">
    <citation type="submission" date="2014-11" db="EMBL/GenBank/DDBJ databases">
        <authorList>
            <person name="Amaro Gonzalez C."/>
        </authorList>
    </citation>
    <scope>NUCLEOTIDE SEQUENCE</scope>
</reference>